<proteinExistence type="predicted"/>
<accession>A0A418IL90</accession>
<name>A0A418IL90_STAXY</name>
<dbReference type="PANTHER" id="PTHR37316">
    <property type="entry name" value="TEICHOIC ACID GLYCEROL-PHOSPHATE PRIMASE"/>
    <property type="match status" value="1"/>
</dbReference>
<dbReference type="AlphaFoldDB" id="A0A418IL90"/>
<keyword evidence="1" id="KW-0808">Transferase</keyword>
<dbReference type="InterPro" id="IPR051612">
    <property type="entry name" value="Teichoic_Acid_Biosynth"/>
</dbReference>
<dbReference type="GO" id="GO:0047355">
    <property type="term" value="F:CDP-glycerol glycerophosphotransferase activity"/>
    <property type="evidence" value="ECO:0007669"/>
    <property type="project" value="InterPro"/>
</dbReference>
<protein>
    <submittedName>
        <fullName evidence="1">Glycosyl transferase family 1</fullName>
    </submittedName>
</protein>
<keyword evidence="2" id="KW-1185">Reference proteome</keyword>
<reference evidence="1 2" key="1">
    <citation type="journal article" date="2016" name="Front. Microbiol.">
        <title>Comprehensive Phylogenetic Analysis of Bovine Non-aureus Staphylococci Species Based on Whole-Genome Sequencing.</title>
        <authorList>
            <person name="Naushad S."/>
            <person name="Barkema H.W."/>
            <person name="Luby C."/>
            <person name="Condas L.A."/>
            <person name="Nobrega D.B."/>
            <person name="Carson D.A."/>
            <person name="De Buck J."/>
        </authorList>
    </citation>
    <scope>NUCLEOTIDE SEQUENCE [LARGE SCALE GENOMIC DNA]</scope>
    <source>
        <strain evidence="1 2">SNUC 102</strain>
    </source>
</reference>
<evidence type="ECO:0000313" key="2">
    <source>
        <dbReference type="Proteomes" id="UP000285567"/>
    </source>
</evidence>
<dbReference type="EMBL" id="QXUL01000068">
    <property type="protein sequence ID" value="RIN08590.1"/>
    <property type="molecule type" value="Genomic_DNA"/>
</dbReference>
<evidence type="ECO:0000313" key="1">
    <source>
        <dbReference type="EMBL" id="RIN08590.1"/>
    </source>
</evidence>
<comment type="caution">
    <text evidence="1">The sequence shown here is derived from an EMBL/GenBank/DDBJ whole genome shotgun (WGS) entry which is preliminary data.</text>
</comment>
<gene>
    <name evidence="1" type="ORF">BU097_11610</name>
</gene>
<dbReference type="GO" id="GO:0016020">
    <property type="term" value="C:membrane"/>
    <property type="evidence" value="ECO:0007669"/>
    <property type="project" value="InterPro"/>
</dbReference>
<dbReference type="Gene3D" id="3.40.50.12580">
    <property type="match status" value="1"/>
</dbReference>
<sequence>FYNEFVDIQELYILCETMITDYSSTIFDFAHLNKPILLLQEDVEMYQKDIGFYFNIFELGHFPIVSLDEEKLALQLKGMNYMDYSKIVNRLISKDSKESSQQILKTVFEETNSNGMDK</sequence>
<dbReference type="PANTHER" id="PTHR37316:SF3">
    <property type="entry name" value="TEICHOIC ACID GLYCEROL-PHOSPHATE TRANSFERASE"/>
    <property type="match status" value="1"/>
</dbReference>
<dbReference type="Proteomes" id="UP000285567">
    <property type="component" value="Unassembled WGS sequence"/>
</dbReference>
<dbReference type="Pfam" id="PF04464">
    <property type="entry name" value="Glyphos_transf"/>
    <property type="match status" value="1"/>
</dbReference>
<dbReference type="RefSeq" id="WP_182477232.1">
    <property type="nucleotide sequence ID" value="NZ_QXUL01000068.1"/>
</dbReference>
<dbReference type="InterPro" id="IPR043148">
    <property type="entry name" value="TagF_C"/>
</dbReference>
<feature type="non-terminal residue" evidence="1">
    <location>
        <position position="1"/>
    </location>
</feature>
<organism evidence="1 2">
    <name type="scientific">Staphylococcus xylosus</name>
    <dbReference type="NCBI Taxonomy" id="1288"/>
    <lineage>
        <taxon>Bacteria</taxon>
        <taxon>Bacillati</taxon>
        <taxon>Bacillota</taxon>
        <taxon>Bacilli</taxon>
        <taxon>Bacillales</taxon>
        <taxon>Staphylococcaceae</taxon>
        <taxon>Staphylococcus</taxon>
    </lineage>
</organism>
<dbReference type="InterPro" id="IPR007554">
    <property type="entry name" value="Glycerophosphate_synth"/>
</dbReference>